<dbReference type="InterPro" id="IPR027417">
    <property type="entry name" value="P-loop_NTPase"/>
</dbReference>
<evidence type="ECO:0000256" key="1">
    <source>
        <dbReference type="ARBA" id="ARBA00008428"/>
    </source>
</evidence>
<evidence type="ECO:0000313" key="17">
    <source>
        <dbReference type="Proteomes" id="UP000033121"/>
    </source>
</evidence>
<keyword evidence="4 13" id="KW-0547">Nucleotide-binding</keyword>
<dbReference type="EMBL" id="BBWV01000002">
    <property type="protein sequence ID" value="GAO43769.1"/>
    <property type="molecule type" value="Genomic_DNA"/>
</dbReference>
<dbReference type="InterPro" id="IPR016136">
    <property type="entry name" value="DNA_helicase_N/primase_C"/>
</dbReference>
<dbReference type="GO" id="GO:0016887">
    <property type="term" value="F:ATP hydrolysis activity"/>
    <property type="evidence" value="ECO:0007669"/>
    <property type="project" value="RHEA"/>
</dbReference>
<evidence type="ECO:0000256" key="10">
    <source>
        <dbReference type="ARBA" id="ARBA00044932"/>
    </source>
</evidence>
<dbReference type="GO" id="GO:0006269">
    <property type="term" value="P:DNA replication, synthesis of primer"/>
    <property type="evidence" value="ECO:0007669"/>
    <property type="project" value="UniProtKB-UniRule"/>
</dbReference>
<dbReference type="STRING" id="1220578.FPE01S_02_08750"/>
<evidence type="ECO:0000259" key="15">
    <source>
        <dbReference type="PROSITE" id="PS51199"/>
    </source>
</evidence>
<dbReference type="Proteomes" id="UP000033121">
    <property type="component" value="Unassembled WGS sequence"/>
</dbReference>
<organism evidence="16 17">
    <name type="scientific">Flavihumibacter petaseus NBRC 106054</name>
    <dbReference type="NCBI Taxonomy" id="1220578"/>
    <lineage>
        <taxon>Bacteria</taxon>
        <taxon>Pseudomonadati</taxon>
        <taxon>Bacteroidota</taxon>
        <taxon>Chitinophagia</taxon>
        <taxon>Chitinophagales</taxon>
        <taxon>Chitinophagaceae</taxon>
        <taxon>Flavihumibacter</taxon>
    </lineage>
</organism>
<keyword evidence="17" id="KW-1185">Reference proteome</keyword>
<keyword evidence="5 13" id="KW-0378">Hydrolase</keyword>
<dbReference type="CDD" id="cd00984">
    <property type="entry name" value="DnaB_C"/>
    <property type="match status" value="1"/>
</dbReference>
<feature type="compositionally biased region" description="Polar residues" evidence="14">
    <location>
        <begin position="472"/>
        <end position="492"/>
    </location>
</feature>
<evidence type="ECO:0000256" key="4">
    <source>
        <dbReference type="ARBA" id="ARBA00022741"/>
    </source>
</evidence>
<dbReference type="GO" id="GO:1990077">
    <property type="term" value="C:primosome complex"/>
    <property type="evidence" value="ECO:0007669"/>
    <property type="project" value="UniProtKB-UniRule"/>
</dbReference>
<evidence type="ECO:0000256" key="12">
    <source>
        <dbReference type="NCBIfam" id="TIGR00665"/>
    </source>
</evidence>
<dbReference type="OrthoDB" id="9773982at2"/>
<dbReference type="EC" id="5.6.2.3" evidence="12 13"/>
<comment type="caution">
    <text evidence="16">The sequence shown here is derived from an EMBL/GenBank/DDBJ whole genome shotgun (WGS) entry which is preliminary data.</text>
</comment>
<keyword evidence="2 13" id="KW-0639">Primosome</keyword>
<dbReference type="GO" id="GO:0003677">
    <property type="term" value="F:DNA binding"/>
    <property type="evidence" value="ECO:0007669"/>
    <property type="project" value="UniProtKB-UniRule"/>
</dbReference>
<dbReference type="Pfam" id="PF00772">
    <property type="entry name" value="DnaB"/>
    <property type="match status" value="1"/>
</dbReference>
<dbReference type="PANTHER" id="PTHR30153">
    <property type="entry name" value="REPLICATIVE DNA HELICASE DNAB"/>
    <property type="match status" value="1"/>
</dbReference>
<evidence type="ECO:0000256" key="6">
    <source>
        <dbReference type="ARBA" id="ARBA00022806"/>
    </source>
</evidence>
<dbReference type="InterPro" id="IPR003593">
    <property type="entry name" value="AAA+_ATPase"/>
</dbReference>
<dbReference type="AlphaFoldDB" id="A0A0E9N1N8"/>
<dbReference type="Gene3D" id="1.10.860.10">
    <property type="entry name" value="DNAb Helicase, Chain A"/>
    <property type="match status" value="1"/>
</dbReference>
<comment type="catalytic activity">
    <reaction evidence="11 13">
        <text>ATP + H2O = ADP + phosphate + H(+)</text>
        <dbReference type="Rhea" id="RHEA:13065"/>
        <dbReference type="ChEBI" id="CHEBI:15377"/>
        <dbReference type="ChEBI" id="CHEBI:15378"/>
        <dbReference type="ChEBI" id="CHEBI:30616"/>
        <dbReference type="ChEBI" id="CHEBI:43474"/>
        <dbReference type="ChEBI" id="CHEBI:456216"/>
        <dbReference type="EC" id="5.6.2.3"/>
    </reaction>
</comment>
<gene>
    <name evidence="16" type="primary">dnaC</name>
    <name evidence="16" type="ORF">FPE01S_02_08750</name>
</gene>
<feature type="domain" description="SF4 helicase" evidence="15">
    <location>
        <begin position="199"/>
        <end position="469"/>
    </location>
</feature>
<reference evidence="16 17" key="1">
    <citation type="submission" date="2015-04" db="EMBL/GenBank/DDBJ databases">
        <title>Whole genome shotgun sequence of Flavihumibacter petaseus NBRC 106054.</title>
        <authorList>
            <person name="Miyazawa S."/>
            <person name="Hosoyama A."/>
            <person name="Hashimoto M."/>
            <person name="Noguchi M."/>
            <person name="Tsuchikane K."/>
            <person name="Ohji S."/>
            <person name="Yamazoe A."/>
            <person name="Ichikawa N."/>
            <person name="Kimura A."/>
            <person name="Fujita N."/>
        </authorList>
    </citation>
    <scope>NUCLEOTIDE SEQUENCE [LARGE SCALE GENOMIC DNA]</scope>
    <source>
        <strain evidence="16 17">NBRC 106054</strain>
    </source>
</reference>
<dbReference type="FunFam" id="1.10.860.10:FF:000001">
    <property type="entry name" value="Replicative DNA helicase"/>
    <property type="match status" value="1"/>
</dbReference>
<proteinExistence type="inferred from homology"/>
<dbReference type="GO" id="GO:0005524">
    <property type="term" value="F:ATP binding"/>
    <property type="evidence" value="ECO:0007669"/>
    <property type="project" value="UniProtKB-UniRule"/>
</dbReference>
<evidence type="ECO:0000313" key="16">
    <source>
        <dbReference type="EMBL" id="GAO43769.1"/>
    </source>
</evidence>
<keyword evidence="6 13" id="KW-0347">Helicase</keyword>
<dbReference type="SUPFAM" id="SSF52540">
    <property type="entry name" value="P-loop containing nucleoside triphosphate hydrolases"/>
    <property type="match status" value="1"/>
</dbReference>
<dbReference type="SMART" id="SM00382">
    <property type="entry name" value="AAA"/>
    <property type="match status" value="1"/>
</dbReference>
<protein>
    <recommendedName>
        <fullName evidence="12 13">Replicative DNA helicase</fullName>
        <ecNumber evidence="12 13">5.6.2.3</ecNumber>
    </recommendedName>
</protein>
<name>A0A0E9N1N8_9BACT</name>
<dbReference type="GO" id="GO:0043139">
    <property type="term" value="F:5'-3' DNA helicase activity"/>
    <property type="evidence" value="ECO:0007669"/>
    <property type="project" value="UniProtKB-EC"/>
</dbReference>
<dbReference type="PANTHER" id="PTHR30153:SF2">
    <property type="entry name" value="REPLICATIVE DNA HELICASE"/>
    <property type="match status" value="1"/>
</dbReference>
<dbReference type="GO" id="GO:0005829">
    <property type="term" value="C:cytosol"/>
    <property type="evidence" value="ECO:0007669"/>
    <property type="project" value="TreeGrafter"/>
</dbReference>
<dbReference type="InterPro" id="IPR036185">
    <property type="entry name" value="DNA_heli_DnaB-like_N_sf"/>
</dbReference>
<dbReference type="InterPro" id="IPR007694">
    <property type="entry name" value="DNA_helicase_DnaB-like_C"/>
</dbReference>
<dbReference type="PROSITE" id="PS51199">
    <property type="entry name" value="SF4_HELICASE"/>
    <property type="match status" value="1"/>
</dbReference>
<dbReference type="SUPFAM" id="SSF48024">
    <property type="entry name" value="N-terminal domain of DnaB helicase"/>
    <property type="match status" value="1"/>
</dbReference>
<evidence type="ECO:0000256" key="3">
    <source>
        <dbReference type="ARBA" id="ARBA00022705"/>
    </source>
</evidence>
<comment type="function">
    <text evidence="10 13">The main replicative DNA helicase, it participates in initiation and elongation during chromosome replication. Travels ahead of the DNA replisome, separating dsDNA into templates for DNA synthesis. A processive ATP-dependent 5'-3' DNA helicase it has DNA-dependent ATPase activity.</text>
</comment>
<dbReference type="Pfam" id="PF03796">
    <property type="entry name" value="DnaB_C"/>
    <property type="match status" value="1"/>
</dbReference>
<accession>A0A0E9N1N8</accession>
<evidence type="ECO:0000256" key="14">
    <source>
        <dbReference type="SAM" id="MobiDB-lite"/>
    </source>
</evidence>
<evidence type="ECO:0000256" key="13">
    <source>
        <dbReference type="RuleBase" id="RU362085"/>
    </source>
</evidence>
<dbReference type="Gene3D" id="3.40.50.300">
    <property type="entry name" value="P-loop containing nucleotide triphosphate hydrolases"/>
    <property type="match status" value="1"/>
</dbReference>
<dbReference type="InterPro" id="IPR007693">
    <property type="entry name" value="DNA_helicase_DnaB-like_N"/>
</dbReference>
<evidence type="ECO:0000256" key="7">
    <source>
        <dbReference type="ARBA" id="ARBA00022840"/>
    </source>
</evidence>
<dbReference type="InterPro" id="IPR007692">
    <property type="entry name" value="DNA_helicase_DnaB"/>
</dbReference>
<keyword evidence="8 13" id="KW-0238">DNA-binding</keyword>
<evidence type="ECO:0000256" key="8">
    <source>
        <dbReference type="ARBA" id="ARBA00023125"/>
    </source>
</evidence>
<dbReference type="NCBIfam" id="TIGR00665">
    <property type="entry name" value="DnaB"/>
    <property type="match status" value="1"/>
</dbReference>
<keyword evidence="9" id="KW-0413">Isomerase</keyword>
<evidence type="ECO:0000256" key="9">
    <source>
        <dbReference type="ARBA" id="ARBA00023235"/>
    </source>
</evidence>
<evidence type="ECO:0000256" key="11">
    <source>
        <dbReference type="ARBA" id="ARBA00048954"/>
    </source>
</evidence>
<comment type="similarity">
    <text evidence="1 13">Belongs to the helicase family. DnaB subfamily.</text>
</comment>
<evidence type="ECO:0000256" key="5">
    <source>
        <dbReference type="ARBA" id="ARBA00022801"/>
    </source>
</evidence>
<keyword evidence="3 13" id="KW-0235">DNA replication</keyword>
<evidence type="ECO:0000256" key="2">
    <source>
        <dbReference type="ARBA" id="ARBA00022515"/>
    </source>
</evidence>
<sequence>MDLTNINKSRKDRRPAGSVDLTTMVYGKVPPQAKDLEEAILGAIMLESRAFDTVSEILQPDRFYVNAHELIFRAMQNLAQKSVPIDIMTVTEQLRKQEQLEMVGGPYYVTKLTNTVVSSANLEAHCRIVLEMYMKREVIRLGGQFVGDGYDDAVDVFDLIDRVETDIMALSTSTVKTDFRPISSGLVKVVHQMEDIRHRPEALTGVTSGFPEVDRCTNGWQKTDLIILAARPSVGKTAFALNLARNAAMAPDPVGVGLFSLEMSESQLVQRILSAESGIFLERIKNGRLDDHHMAQIYHRGVERLHEAPIYIDDSAALNIFELRAKARRMKNKFDVGLIIIDYLQLMSGDTNKSDNREREIAKISRELKRLAKDLEVPLIALSQLSRAIESRASREPQLSDLRESGAIEQDADLVGFLYRPSDKEIMDDRELENKGMVKIAKHRNGSLMDFVGEFHGNIQKWTNLKEMSRFSSGQHSNMKPISSPYGNSQGSFYEKDDDEISF</sequence>
<dbReference type="RefSeq" id="WP_046369604.1">
    <property type="nucleotide sequence ID" value="NZ_BBWV01000002.1"/>
</dbReference>
<keyword evidence="7 13" id="KW-0067">ATP-binding</keyword>
<feature type="region of interest" description="Disordered" evidence="14">
    <location>
        <begin position="472"/>
        <end position="503"/>
    </location>
</feature>